<reference evidence="2" key="1">
    <citation type="submission" date="2020-10" db="EMBL/GenBank/DDBJ databases">
        <authorList>
            <person name="Gilroy R."/>
        </authorList>
    </citation>
    <scope>NUCLEOTIDE SEQUENCE</scope>
    <source>
        <strain evidence="2">ChiBcec15-4380</strain>
    </source>
</reference>
<keyword evidence="1" id="KW-1133">Transmembrane helix</keyword>
<feature type="transmembrane region" description="Helical" evidence="1">
    <location>
        <begin position="236"/>
        <end position="258"/>
    </location>
</feature>
<organism evidence="2 3">
    <name type="scientific">Candidatus Avoscillospira avicola</name>
    <dbReference type="NCBI Taxonomy" id="2840706"/>
    <lineage>
        <taxon>Bacteria</taxon>
        <taxon>Bacillati</taxon>
        <taxon>Bacillota</taxon>
        <taxon>Clostridia</taxon>
        <taxon>Eubacteriales</taxon>
        <taxon>Oscillospiraceae</taxon>
        <taxon>Oscillospiraceae incertae sedis</taxon>
        <taxon>Candidatus Avoscillospira</taxon>
    </lineage>
</organism>
<accession>A0A9D1IXL1</accession>
<reference evidence="2" key="2">
    <citation type="journal article" date="2021" name="PeerJ">
        <title>Extensive microbial diversity within the chicken gut microbiome revealed by metagenomics and culture.</title>
        <authorList>
            <person name="Gilroy R."/>
            <person name="Ravi A."/>
            <person name="Getino M."/>
            <person name="Pursley I."/>
            <person name="Horton D.L."/>
            <person name="Alikhan N.F."/>
            <person name="Baker D."/>
            <person name="Gharbi K."/>
            <person name="Hall N."/>
            <person name="Watson M."/>
            <person name="Adriaenssens E.M."/>
            <person name="Foster-Nyarko E."/>
            <person name="Jarju S."/>
            <person name="Secka A."/>
            <person name="Antonio M."/>
            <person name="Oren A."/>
            <person name="Chaudhuri R.R."/>
            <person name="La Ragione R."/>
            <person name="Hildebrand F."/>
            <person name="Pallen M.J."/>
        </authorList>
    </citation>
    <scope>NUCLEOTIDE SEQUENCE</scope>
    <source>
        <strain evidence="2">ChiBcec15-4380</strain>
    </source>
</reference>
<dbReference type="EMBL" id="DVHE01000050">
    <property type="protein sequence ID" value="HIR50889.1"/>
    <property type="molecule type" value="Genomic_DNA"/>
</dbReference>
<dbReference type="Proteomes" id="UP000824239">
    <property type="component" value="Unassembled WGS sequence"/>
</dbReference>
<comment type="caution">
    <text evidence="2">The sequence shown here is derived from an EMBL/GenBank/DDBJ whole genome shotgun (WGS) entry which is preliminary data.</text>
</comment>
<feature type="transmembrane region" description="Helical" evidence="1">
    <location>
        <begin position="189"/>
        <end position="216"/>
    </location>
</feature>
<keyword evidence="1" id="KW-0472">Membrane</keyword>
<evidence type="ECO:0000313" key="2">
    <source>
        <dbReference type="EMBL" id="HIR50889.1"/>
    </source>
</evidence>
<dbReference type="AlphaFoldDB" id="A0A9D1IXL1"/>
<feature type="transmembrane region" description="Helical" evidence="1">
    <location>
        <begin position="105"/>
        <end position="129"/>
    </location>
</feature>
<feature type="transmembrane region" description="Helical" evidence="1">
    <location>
        <begin position="149"/>
        <end position="177"/>
    </location>
</feature>
<sequence>MGKIMKYEFRSMFRLFLPMWLGILALSLVNRFTVKLQFGDEPVLNFLTGLTMFLYVVGILAVVIVAFIFVILRFYRGVLRDEGYLTMTLPVSVDAVVWGKALAGWILMVLTTVVCIASGAVLLLTSEAIEVLQLSWDRLLELIGSTTPTLIVVQVVLSALLSTLYNILFLYLAMAIGHLARKHRVGASVLAYVVMSTVLSTLYNTFLTPVILNFMMGYGFDRMTNQEIVAMISNGLWIYLAIVVVTCAVFYVPTRIILDKKLNLE</sequence>
<keyword evidence="1" id="KW-0812">Transmembrane</keyword>
<evidence type="ECO:0000313" key="3">
    <source>
        <dbReference type="Proteomes" id="UP000824239"/>
    </source>
</evidence>
<proteinExistence type="predicted"/>
<evidence type="ECO:0000256" key="1">
    <source>
        <dbReference type="SAM" id="Phobius"/>
    </source>
</evidence>
<name>A0A9D1IXL1_9FIRM</name>
<gene>
    <name evidence="2" type="ORF">IAA53_06345</name>
</gene>
<protein>
    <submittedName>
        <fullName evidence="2">Uncharacterized protein</fullName>
    </submittedName>
</protein>
<feature type="transmembrane region" description="Helical" evidence="1">
    <location>
        <begin position="47"/>
        <end position="72"/>
    </location>
</feature>